<evidence type="ECO:0000313" key="12">
    <source>
        <dbReference type="Proteomes" id="UP000286287"/>
    </source>
</evidence>
<comment type="subcellular location">
    <subcellularLocation>
        <location evidence="1">Cell inner membrane</location>
        <topology evidence="1">Multi-pass membrane protein</topology>
    </subcellularLocation>
    <subcellularLocation>
        <location evidence="9">Cell membrane</location>
        <topology evidence="9">Multi-pass membrane protein</topology>
    </subcellularLocation>
</comment>
<evidence type="ECO:0000256" key="9">
    <source>
        <dbReference type="RuleBase" id="RU003942"/>
    </source>
</evidence>
<evidence type="ECO:0000256" key="8">
    <source>
        <dbReference type="ARBA" id="ARBA00023136"/>
    </source>
</evidence>
<evidence type="ECO:0000256" key="4">
    <source>
        <dbReference type="ARBA" id="ARBA00022475"/>
    </source>
</evidence>
<evidence type="ECO:0000256" key="2">
    <source>
        <dbReference type="ARBA" id="ARBA00011359"/>
    </source>
</evidence>
<evidence type="ECO:0000256" key="7">
    <source>
        <dbReference type="ARBA" id="ARBA00022989"/>
    </source>
</evidence>
<dbReference type="PANTHER" id="PTHR30561">
    <property type="entry name" value="SMR FAMILY PROTON-DEPENDENT DRUG EFFLUX TRANSPORTER SUGE"/>
    <property type="match status" value="1"/>
</dbReference>
<dbReference type="InterPro" id="IPR000390">
    <property type="entry name" value="Small_drug/metabolite_transptr"/>
</dbReference>
<dbReference type="GO" id="GO:0031460">
    <property type="term" value="P:glycine betaine transport"/>
    <property type="evidence" value="ECO:0007669"/>
    <property type="project" value="TreeGrafter"/>
</dbReference>
<comment type="subunit">
    <text evidence="2">Forms a complex with MdtJ.</text>
</comment>
<gene>
    <name evidence="11" type="ORF">D3875_14875</name>
</gene>
<dbReference type="PANTHER" id="PTHR30561:SF6">
    <property type="entry name" value="SPERMIDINE EXPORT PROTEIN MDTI"/>
    <property type="match status" value="1"/>
</dbReference>
<comment type="caution">
    <text evidence="11">The sequence shown here is derived from an EMBL/GenBank/DDBJ whole genome shotgun (WGS) entry which is preliminary data.</text>
</comment>
<evidence type="ECO:0000256" key="10">
    <source>
        <dbReference type="SAM" id="Phobius"/>
    </source>
</evidence>
<organism evidence="11 12">
    <name type="scientific">Deinococcus cavernae</name>
    <dbReference type="NCBI Taxonomy" id="2320857"/>
    <lineage>
        <taxon>Bacteria</taxon>
        <taxon>Thermotogati</taxon>
        <taxon>Deinococcota</taxon>
        <taxon>Deinococci</taxon>
        <taxon>Deinococcales</taxon>
        <taxon>Deinococcaceae</taxon>
        <taxon>Deinococcus</taxon>
    </lineage>
</organism>
<evidence type="ECO:0000313" key="11">
    <source>
        <dbReference type="EMBL" id="RJF72632.1"/>
    </source>
</evidence>
<evidence type="ECO:0000256" key="3">
    <source>
        <dbReference type="ARBA" id="ARBA00021114"/>
    </source>
</evidence>
<dbReference type="SUPFAM" id="SSF103481">
    <property type="entry name" value="Multidrug resistance efflux transporter EmrE"/>
    <property type="match status" value="1"/>
</dbReference>
<dbReference type="AlphaFoldDB" id="A0A418V9A1"/>
<name>A0A418V9A1_9DEIO</name>
<dbReference type="RefSeq" id="WP_119764960.1">
    <property type="nucleotide sequence ID" value="NZ_QYUJ01000014.1"/>
</dbReference>
<dbReference type="Gene3D" id="1.10.3730.20">
    <property type="match status" value="1"/>
</dbReference>
<accession>A0A418V9A1</accession>
<dbReference type="Pfam" id="PF00893">
    <property type="entry name" value="Multi_Drug_Res"/>
    <property type="match status" value="1"/>
</dbReference>
<proteinExistence type="inferred from homology"/>
<dbReference type="Proteomes" id="UP000286287">
    <property type="component" value="Unassembled WGS sequence"/>
</dbReference>
<dbReference type="InterPro" id="IPR037185">
    <property type="entry name" value="EmrE-like"/>
</dbReference>
<protein>
    <recommendedName>
        <fullName evidence="3">Spermidine export protein MdtI</fullName>
    </recommendedName>
</protein>
<dbReference type="GO" id="GO:0005886">
    <property type="term" value="C:plasma membrane"/>
    <property type="evidence" value="ECO:0007669"/>
    <property type="project" value="UniProtKB-SubCell"/>
</dbReference>
<comment type="similarity">
    <text evidence="9">Belongs to the drug/metabolite transporter (DMT) superfamily. Small multidrug resistance (SMR) (TC 2.A.7.1) family.</text>
</comment>
<dbReference type="InterPro" id="IPR045324">
    <property type="entry name" value="Small_multidrug_res"/>
</dbReference>
<keyword evidence="8 10" id="KW-0472">Membrane</keyword>
<keyword evidence="5" id="KW-0997">Cell inner membrane</keyword>
<feature type="transmembrane region" description="Helical" evidence="10">
    <location>
        <begin position="30"/>
        <end position="52"/>
    </location>
</feature>
<dbReference type="GO" id="GO:0015199">
    <property type="term" value="F:amino-acid betaine transmembrane transporter activity"/>
    <property type="evidence" value="ECO:0007669"/>
    <property type="project" value="TreeGrafter"/>
</dbReference>
<evidence type="ECO:0000256" key="6">
    <source>
        <dbReference type="ARBA" id="ARBA00022692"/>
    </source>
</evidence>
<dbReference type="OrthoDB" id="71834at2"/>
<feature type="transmembrane region" description="Helical" evidence="10">
    <location>
        <begin position="59"/>
        <end position="78"/>
    </location>
</feature>
<dbReference type="GO" id="GO:0015220">
    <property type="term" value="F:choline transmembrane transporter activity"/>
    <property type="evidence" value="ECO:0007669"/>
    <property type="project" value="TreeGrafter"/>
</dbReference>
<dbReference type="EMBL" id="QYUJ01000014">
    <property type="protein sequence ID" value="RJF72632.1"/>
    <property type="molecule type" value="Genomic_DNA"/>
</dbReference>
<sequence length="104" mass="10843">MKAAPLLLVLAAVLDVAANALLKRSDGFRQWVPGVLALLLVVVAFGLLGIALHSVPLTTAYATWGAVGLVLTALLSRTLDGTRLTAGAWLGLFLMTGSVLVLHR</sequence>
<keyword evidence="12" id="KW-1185">Reference proteome</keyword>
<evidence type="ECO:0000256" key="1">
    <source>
        <dbReference type="ARBA" id="ARBA00004429"/>
    </source>
</evidence>
<dbReference type="GO" id="GO:1903711">
    <property type="term" value="P:spermidine transmembrane transport"/>
    <property type="evidence" value="ECO:0007669"/>
    <property type="project" value="TreeGrafter"/>
</dbReference>
<reference evidence="11 12" key="1">
    <citation type="submission" date="2018-09" db="EMBL/GenBank/DDBJ databases">
        <authorList>
            <person name="Zhu H."/>
        </authorList>
    </citation>
    <scope>NUCLEOTIDE SEQUENCE [LARGE SCALE GENOMIC DNA]</scope>
    <source>
        <strain evidence="11 12">K2S05-167</strain>
    </source>
</reference>
<evidence type="ECO:0000256" key="5">
    <source>
        <dbReference type="ARBA" id="ARBA00022519"/>
    </source>
</evidence>
<dbReference type="GO" id="GO:0015297">
    <property type="term" value="F:antiporter activity"/>
    <property type="evidence" value="ECO:0007669"/>
    <property type="project" value="TreeGrafter"/>
</dbReference>
<feature type="transmembrane region" description="Helical" evidence="10">
    <location>
        <begin position="84"/>
        <end position="102"/>
    </location>
</feature>
<keyword evidence="4" id="KW-1003">Cell membrane</keyword>
<keyword evidence="7 10" id="KW-1133">Transmembrane helix</keyword>
<keyword evidence="6 9" id="KW-0812">Transmembrane</keyword>